<dbReference type="EMBL" id="RSDZ01000057">
    <property type="protein sequence ID" value="RXG45753.1"/>
    <property type="molecule type" value="Genomic_DNA"/>
</dbReference>
<comment type="caution">
    <text evidence="1">The sequence shown here is derived from an EMBL/GenBank/DDBJ whole genome shotgun (WGS) entry which is preliminary data.</text>
</comment>
<accession>A0A444RX97</accession>
<evidence type="ECO:0000313" key="1">
    <source>
        <dbReference type="EMBL" id="RXG45753.1"/>
    </source>
</evidence>
<sequence length="83" mass="9349">MSSYCNGQYACNIYPPGPPPWAPLCTHLLSRRLGDMSNRTDSGAFLRGSSEYHNSDLQPYLRQPVLYLFSVEFPDATDRSSCE</sequence>
<name>A0A444RX97_VERDA</name>
<gene>
    <name evidence="1" type="ORF">VDGE_30432</name>
</gene>
<reference evidence="1 2" key="1">
    <citation type="submission" date="2018-12" db="EMBL/GenBank/DDBJ databases">
        <title>Genome of Verticillium dahliae isolate Getta Getta.</title>
        <authorList>
            <person name="Gardiner D.M."/>
        </authorList>
    </citation>
    <scope>NUCLEOTIDE SEQUENCE [LARGE SCALE GENOMIC DNA]</scope>
    <source>
        <strain evidence="1 2">Getta Getta</strain>
    </source>
</reference>
<dbReference type="Proteomes" id="UP000288725">
    <property type="component" value="Chromosome 2"/>
</dbReference>
<evidence type="ECO:0000313" key="2">
    <source>
        <dbReference type="Proteomes" id="UP000288725"/>
    </source>
</evidence>
<protein>
    <submittedName>
        <fullName evidence="1">Uncharacterized protein</fullName>
    </submittedName>
</protein>
<dbReference type="AlphaFoldDB" id="A0A444RX97"/>
<proteinExistence type="predicted"/>
<organism evidence="1 2">
    <name type="scientific">Verticillium dahliae</name>
    <name type="common">Verticillium wilt</name>
    <dbReference type="NCBI Taxonomy" id="27337"/>
    <lineage>
        <taxon>Eukaryota</taxon>
        <taxon>Fungi</taxon>
        <taxon>Dikarya</taxon>
        <taxon>Ascomycota</taxon>
        <taxon>Pezizomycotina</taxon>
        <taxon>Sordariomycetes</taxon>
        <taxon>Hypocreomycetidae</taxon>
        <taxon>Glomerellales</taxon>
        <taxon>Plectosphaerellaceae</taxon>
        <taxon>Verticillium</taxon>
    </lineage>
</organism>